<dbReference type="SUPFAM" id="SSF56112">
    <property type="entry name" value="Protein kinase-like (PK-like)"/>
    <property type="match status" value="1"/>
</dbReference>
<organism evidence="15 16">
    <name type="scientific">Halonatronomonas betaini</name>
    <dbReference type="NCBI Taxonomy" id="2778430"/>
    <lineage>
        <taxon>Bacteria</taxon>
        <taxon>Bacillati</taxon>
        <taxon>Bacillota</taxon>
        <taxon>Clostridia</taxon>
        <taxon>Halanaerobiales</taxon>
        <taxon>Halarsenatibacteraceae</taxon>
        <taxon>Halonatronomonas</taxon>
    </lineage>
</organism>
<dbReference type="PROSITE" id="PS00108">
    <property type="entry name" value="PROTEIN_KINASE_ST"/>
    <property type="match status" value="1"/>
</dbReference>
<evidence type="ECO:0000313" key="15">
    <source>
        <dbReference type="EMBL" id="MBF8436808.1"/>
    </source>
</evidence>
<keyword evidence="5 15" id="KW-0418">Kinase</keyword>
<dbReference type="InterPro" id="IPR017441">
    <property type="entry name" value="Protein_kinase_ATP_BS"/>
</dbReference>
<dbReference type="AlphaFoldDB" id="A0A931AXU7"/>
<dbReference type="InterPro" id="IPR000719">
    <property type="entry name" value="Prot_kinase_dom"/>
</dbReference>
<dbReference type="PROSITE" id="PS00107">
    <property type="entry name" value="PROTEIN_KINASE_ATP"/>
    <property type="match status" value="1"/>
</dbReference>
<dbReference type="Gene3D" id="1.10.510.10">
    <property type="entry name" value="Transferase(Phosphotransferase) domain 1"/>
    <property type="match status" value="1"/>
</dbReference>
<dbReference type="PROSITE" id="PS51178">
    <property type="entry name" value="PASTA"/>
    <property type="match status" value="2"/>
</dbReference>
<evidence type="ECO:0000256" key="1">
    <source>
        <dbReference type="ARBA" id="ARBA00012513"/>
    </source>
</evidence>
<feature type="domain" description="Protein kinase" evidence="13">
    <location>
        <begin position="9"/>
        <end position="267"/>
    </location>
</feature>
<comment type="caution">
    <text evidence="15">The sequence shown here is derived from an EMBL/GenBank/DDBJ whole genome shotgun (WGS) entry which is preliminary data.</text>
</comment>
<keyword evidence="3" id="KW-0808">Transferase</keyword>
<evidence type="ECO:0000256" key="3">
    <source>
        <dbReference type="ARBA" id="ARBA00022679"/>
    </source>
</evidence>
<proteinExistence type="predicted"/>
<reference evidence="15" key="1">
    <citation type="submission" date="2020-11" db="EMBL/GenBank/DDBJ databases">
        <title>Halonatronomonas betainensis gen. nov., sp. nov. a novel haloalkaliphilic representative of the family Halanaerobiacae capable of betaine degradation.</title>
        <authorList>
            <person name="Boltyanskaya Y."/>
            <person name="Kevbrin V."/>
            <person name="Detkova E."/>
            <person name="Grouzdev D.S."/>
            <person name="Koziaeva V."/>
            <person name="Zhilina T."/>
        </authorList>
    </citation>
    <scope>NUCLEOTIDE SEQUENCE</scope>
    <source>
        <strain evidence="15">Z-7014</strain>
    </source>
</reference>
<dbReference type="PANTHER" id="PTHR43289">
    <property type="entry name" value="MITOGEN-ACTIVATED PROTEIN KINASE KINASE KINASE 20-RELATED"/>
    <property type="match status" value="1"/>
</dbReference>
<feature type="domain" description="PASTA" evidence="14">
    <location>
        <begin position="435"/>
        <end position="502"/>
    </location>
</feature>
<evidence type="ECO:0000256" key="6">
    <source>
        <dbReference type="ARBA" id="ARBA00022840"/>
    </source>
</evidence>
<evidence type="ECO:0000256" key="10">
    <source>
        <dbReference type="SAM" id="Coils"/>
    </source>
</evidence>
<dbReference type="CDD" id="cd14014">
    <property type="entry name" value="STKc_PknB_like"/>
    <property type="match status" value="1"/>
</dbReference>
<dbReference type="Pfam" id="PF00069">
    <property type="entry name" value="Pkinase"/>
    <property type="match status" value="1"/>
</dbReference>
<keyword evidence="10" id="KW-0175">Coiled coil</keyword>
<dbReference type="InterPro" id="IPR011009">
    <property type="entry name" value="Kinase-like_dom_sf"/>
</dbReference>
<evidence type="ECO:0000259" key="14">
    <source>
        <dbReference type="PROSITE" id="PS51178"/>
    </source>
</evidence>
<protein>
    <recommendedName>
        <fullName evidence="1">non-specific serine/threonine protein kinase</fullName>
        <ecNumber evidence="1">2.7.11.1</ecNumber>
    </recommendedName>
</protein>
<keyword evidence="12" id="KW-0472">Membrane</keyword>
<feature type="domain" description="PASTA" evidence="14">
    <location>
        <begin position="366"/>
        <end position="434"/>
    </location>
</feature>
<evidence type="ECO:0000256" key="9">
    <source>
        <dbReference type="PROSITE-ProRule" id="PRU10141"/>
    </source>
</evidence>
<feature type="binding site" evidence="9">
    <location>
        <position position="38"/>
    </location>
    <ligand>
        <name>ATP</name>
        <dbReference type="ChEBI" id="CHEBI:30616"/>
    </ligand>
</feature>
<dbReference type="Gene3D" id="3.30.200.20">
    <property type="entry name" value="Phosphorylase Kinase, domain 1"/>
    <property type="match status" value="1"/>
</dbReference>
<dbReference type="Gene3D" id="3.30.10.20">
    <property type="match status" value="2"/>
</dbReference>
<keyword evidence="4 9" id="KW-0547">Nucleotide-binding</keyword>
<keyword evidence="2" id="KW-0723">Serine/threonine-protein kinase</keyword>
<dbReference type="EMBL" id="JADPIE010000003">
    <property type="protein sequence ID" value="MBF8436808.1"/>
    <property type="molecule type" value="Genomic_DNA"/>
</dbReference>
<evidence type="ECO:0000256" key="8">
    <source>
        <dbReference type="ARBA" id="ARBA00048679"/>
    </source>
</evidence>
<dbReference type="Pfam" id="PF03793">
    <property type="entry name" value="PASTA"/>
    <property type="match status" value="2"/>
</dbReference>
<evidence type="ECO:0000256" key="2">
    <source>
        <dbReference type="ARBA" id="ARBA00022527"/>
    </source>
</evidence>
<dbReference type="GO" id="GO:0004674">
    <property type="term" value="F:protein serine/threonine kinase activity"/>
    <property type="evidence" value="ECO:0007669"/>
    <property type="project" value="UniProtKB-KW"/>
</dbReference>
<feature type="compositionally biased region" description="Basic residues" evidence="11">
    <location>
        <begin position="317"/>
        <end position="332"/>
    </location>
</feature>
<accession>A0A931AXU7</accession>
<gene>
    <name evidence="15" type="primary">pknB</name>
    <name evidence="15" type="ORF">I0Q91_06955</name>
</gene>
<dbReference type="InterPro" id="IPR005543">
    <property type="entry name" value="PASTA_dom"/>
</dbReference>
<dbReference type="CDD" id="cd06577">
    <property type="entry name" value="PASTA_pknB"/>
    <property type="match status" value="2"/>
</dbReference>
<evidence type="ECO:0000256" key="12">
    <source>
        <dbReference type="SAM" id="Phobius"/>
    </source>
</evidence>
<dbReference type="PANTHER" id="PTHR43289:SF34">
    <property type="entry name" value="SERINE_THREONINE-PROTEIN KINASE YBDM-RELATED"/>
    <property type="match status" value="1"/>
</dbReference>
<evidence type="ECO:0000259" key="13">
    <source>
        <dbReference type="PROSITE" id="PS50011"/>
    </source>
</evidence>
<evidence type="ECO:0000256" key="11">
    <source>
        <dbReference type="SAM" id="MobiDB-lite"/>
    </source>
</evidence>
<dbReference type="SMART" id="SM00220">
    <property type="entry name" value="S_TKc"/>
    <property type="match status" value="1"/>
</dbReference>
<dbReference type="Proteomes" id="UP000621436">
    <property type="component" value="Unassembled WGS sequence"/>
</dbReference>
<feature type="coiled-coil region" evidence="10">
    <location>
        <begin position="259"/>
        <end position="286"/>
    </location>
</feature>
<dbReference type="RefSeq" id="WP_270453723.1">
    <property type="nucleotide sequence ID" value="NZ_JADPIE010000003.1"/>
</dbReference>
<dbReference type="FunFam" id="1.10.510.10:FF:000021">
    <property type="entry name" value="Serine/threonine protein kinase"/>
    <property type="match status" value="1"/>
</dbReference>
<evidence type="ECO:0000313" key="16">
    <source>
        <dbReference type="Proteomes" id="UP000621436"/>
    </source>
</evidence>
<comment type="catalytic activity">
    <reaction evidence="7">
        <text>L-threonyl-[protein] + ATP = O-phospho-L-threonyl-[protein] + ADP + H(+)</text>
        <dbReference type="Rhea" id="RHEA:46608"/>
        <dbReference type="Rhea" id="RHEA-COMP:11060"/>
        <dbReference type="Rhea" id="RHEA-COMP:11605"/>
        <dbReference type="ChEBI" id="CHEBI:15378"/>
        <dbReference type="ChEBI" id="CHEBI:30013"/>
        <dbReference type="ChEBI" id="CHEBI:30616"/>
        <dbReference type="ChEBI" id="CHEBI:61977"/>
        <dbReference type="ChEBI" id="CHEBI:456216"/>
        <dbReference type="EC" id="2.7.11.1"/>
    </reaction>
</comment>
<dbReference type="InterPro" id="IPR008271">
    <property type="entry name" value="Ser/Thr_kinase_AS"/>
</dbReference>
<keyword evidence="12" id="KW-0812">Transmembrane</keyword>
<evidence type="ECO:0000256" key="7">
    <source>
        <dbReference type="ARBA" id="ARBA00047899"/>
    </source>
</evidence>
<dbReference type="NCBIfam" id="NF033483">
    <property type="entry name" value="PknB_PASTA_kin"/>
    <property type="match status" value="1"/>
</dbReference>
<feature type="region of interest" description="Disordered" evidence="11">
    <location>
        <begin position="308"/>
        <end position="332"/>
    </location>
</feature>
<sequence length="588" mass="66413">MDKVIKNRYEINKELGRGGMAVVYEATDIMLDRQVALKMLRPEYASDEEFIKKIRHEARAVARISHPNVVNIYDIGQTENYHYLIMENIIGQNLKDIIEARGKLPIIEALDISSQIAAALNVAHESDIVHCDIKPHNIILTPENQVKVTDFGIARAVSSTVTLDMTDSVVGSAHYFSPEQAKGGEITPLTDIYSLGVVLFEMLTGTVPFKGETAVSVALKHIKEPVPDLSDYNNSIPEEVNQLIKKALAKDPDDRFSSALEMREELLQAMAKINRLRRENKNQKRRDIFERTKIHNYKEINELDNNSTDKKVSSLKTNKRSKREKSNKSKKSSSKIKRPIIYALIGIGILTLLIGGFIFAYNRVMNVPIAEVPDVTGIELEEATEIIEESGFEYTIAEEERFSSEIDEGNIYSQEPAAGENIRVTRSINLILSAGPERREIPDLSGMTTRQATIELERLGFVVGETDYEFSDEIEQNRVINTDPEIGEEYLLGDEVNLVVSQGNVVQGHLDENEVDDDRIKNRTISFTGSGNEVASYRLMIEDDTGIYMAWRAQVEPGEQVEIEVESYGSTRYLLYREDDLIYDELLE</sequence>
<dbReference type="SMART" id="SM00740">
    <property type="entry name" value="PASTA"/>
    <property type="match status" value="2"/>
</dbReference>
<feature type="transmembrane region" description="Helical" evidence="12">
    <location>
        <begin position="340"/>
        <end position="361"/>
    </location>
</feature>
<evidence type="ECO:0000256" key="4">
    <source>
        <dbReference type="ARBA" id="ARBA00022741"/>
    </source>
</evidence>
<keyword evidence="16" id="KW-1185">Reference proteome</keyword>
<keyword evidence="6 9" id="KW-0067">ATP-binding</keyword>
<dbReference type="EC" id="2.7.11.1" evidence="1"/>
<dbReference type="FunFam" id="3.30.200.20:FF:000035">
    <property type="entry name" value="Serine/threonine protein kinase Stk1"/>
    <property type="match status" value="1"/>
</dbReference>
<name>A0A931AXU7_9FIRM</name>
<evidence type="ECO:0000256" key="5">
    <source>
        <dbReference type="ARBA" id="ARBA00022777"/>
    </source>
</evidence>
<dbReference type="PROSITE" id="PS50011">
    <property type="entry name" value="PROTEIN_KINASE_DOM"/>
    <property type="match status" value="1"/>
</dbReference>
<comment type="catalytic activity">
    <reaction evidence="8">
        <text>L-seryl-[protein] + ATP = O-phospho-L-seryl-[protein] + ADP + H(+)</text>
        <dbReference type="Rhea" id="RHEA:17989"/>
        <dbReference type="Rhea" id="RHEA-COMP:9863"/>
        <dbReference type="Rhea" id="RHEA-COMP:11604"/>
        <dbReference type="ChEBI" id="CHEBI:15378"/>
        <dbReference type="ChEBI" id="CHEBI:29999"/>
        <dbReference type="ChEBI" id="CHEBI:30616"/>
        <dbReference type="ChEBI" id="CHEBI:83421"/>
        <dbReference type="ChEBI" id="CHEBI:456216"/>
        <dbReference type="EC" id="2.7.11.1"/>
    </reaction>
</comment>
<keyword evidence="12" id="KW-1133">Transmembrane helix</keyword>
<dbReference type="GO" id="GO:0005524">
    <property type="term" value="F:ATP binding"/>
    <property type="evidence" value="ECO:0007669"/>
    <property type="project" value="UniProtKB-UniRule"/>
</dbReference>